<protein>
    <submittedName>
        <fullName evidence="2">Uncharacterized protein</fullName>
    </submittedName>
</protein>
<evidence type="ECO:0000313" key="2">
    <source>
        <dbReference type="EMBL" id="POH74245.1"/>
    </source>
</evidence>
<feature type="region of interest" description="Disordered" evidence="1">
    <location>
        <begin position="62"/>
        <end position="82"/>
    </location>
</feature>
<keyword evidence="3" id="KW-1185">Reference proteome</keyword>
<gene>
    <name evidence="2" type="ORF">CVS27_06690</name>
</gene>
<sequence>MTSKDRTASAPDNEPLPPVAGENVASAKARPAKRTVGAAVGTAVAAATLAAVTVLSGPALAGASASGLNSGSIISSPPNSASSRIAGVHEDMARAVQLGQITASQAAFLENQLVKRIQPGV</sequence>
<comment type="caution">
    <text evidence="2">The sequence shown here is derived from an EMBL/GenBank/DDBJ whole genome shotgun (WGS) entry which is preliminary data.</text>
</comment>
<proteinExistence type="predicted"/>
<dbReference type="Proteomes" id="UP000237061">
    <property type="component" value="Unassembled WGS sequence"/>
</dbReference>
<feature type="region of interest" description="Disordered" evidence="1">
    <location>
        <begin position="1"/>
        <end position="32"/>
    </location>
</feature>
<dbReference type="EMBL" id="PPXC01000004">
    <property type="protein sequence ID" value="POH74245.1"/>
    <property type="molecule type" value="Genomic_DNA"/>
</dbReference>
<dbReference type="OrthoDB" id="4954248at2"/>
<organism evidence="2 3">
    <name type="scientific">Arthrobacter glacialis</name>
    <dbReference type="NCBI Taxonomy" id="1664"/>
    <lineage>
        <taxon>Bacteria</taxon>
        <taxon>Bacillati</taxon>
        <taxon>Actinomycetota</taxon>
        <taxon>Actinomycetes</taxon>
        <taxon>Micrococcales</taxon>
        <taxon>Micrococcaceae</taxon>
        <taxon>Arthrobacter</taxon>
    </lineage>
</organism>
<dbReference type="RefSeq" id="WP_103464954.1">
    <property type="nucleotide sequence ID" value="NZ_PPXB01000021.1"/>
</dbReference>
<dbReference type="AlphaFoldDB" id="A0A2S3ZY85"/>
<accession>A0A2S3ZY85</accession>
<reference evidence="2 3" key="1">
    <citation type="submission" date="2018-01" db="EMBL/GenBank/DDBJ databases">
        <title>Arthrobacter sp. nov., from glaciers in China.</title>
        <authorList>
            <person name="Liu Q."/>
            <person name="Xin Y.-H."/>
        </authorList>
    </citation>
    <scope>NUCLEOTIDE SEQUENCE [LARGE SCALE GENOMIC DNA]</scope>
    <source>
        <strain evidence="2 3">HLT2-12-2</strain>
    </source>
</reference>
<evidence type="ECO:0000256" key="1">
    <source>
        <dbReference type="SAM" id="MobiDB-lite"/>
    </source>
</evidence>
<evidence type="ECO:0000313" key="3">
    <source>
        <dbReference type="Proteomes" id="UP000237061"/>
    </source>
</evidence>
<name>A0A2S3ZY85_ARTGL</name>